<sequence>MRGKGEKWSSSLRIYVLVSLAGQEGRKEKRQRRTGSMRRCVRLVVSTWRLMPRRPACPTVWPTYNLRLGQHYRTSRS</sequence>
<evidence type="ECO:0000313" key="2">
    <source>
        <dbReference type="Proteomes" id="UP001497512"/>
    </source>
</evidence>
<accession>A0ABP0TFP1</accession>
<name>A0ABP0TFP1_9BRYO</name>
<protein>
    <recommendedName>
        <fullName evidence="3">Secreted protein</fullName>
    </recommendedName>
</protein>
<organism evidence="1 2">
    <name type="scientific">Sphagnum troendelagicum</name>
    <dbReference type="NCBI Taxonomy" id="128251"/>
    <lineage>
        <taxon>Eukaryota</taxon>
        <taxon>Viridiplantae</taxon>
        <taxon>Streptophyta</taxon>
        <taxon>Embryophyta</taxon>
        <taxon>Bryophyta</taxon>
        <taxon>Sphagnophytina</taxon>
        <taxon>Sphagnopsida</taxon>
        <taxon>Sphagnales</taxon>
        <taxon>Sphagnaceae</taxon>
        <taxon>Sphagnum</taxon>
    </lineage>
</organism>
<evidence type="ECO:0008006" key="3">
    <source>
        <dbReference type="Google" id="ProtNLM"/>
    </source>
</evidence>
<keyword evidence="2" id="KW-1185">Reference proteome</keyword>
<dbReference type="Proteomes" id="UP001497512">
    <property type="component" value="Chromosome 10"/>
</dbReference>
<evidence type="ECO:0000313" key="1">
    <source>
        <dbReference type="EMBL" id="CAK9195391.1"/>
    </source>
</evidence>
<dbReference type="EMBL" id="OZ019902">
    <property type="protein sequence ID" value="CAK9195391.1"/>
    <property type="molecule type" value="Genomic_DNA"/>
</dbReference>
<reference evidence="1" key="1">
    <citation type="submission" date="2024-02" db="EMBL/GenBank/DDBJ databases">
        <authorList>
            <consortium name="ELIXIR-Norway"/>
            <consortium name="Elixir Norway"/>
        </authorList>
    </citation>
    <scope>NUCLEOTIDE SEQUENCE</scope>
</reference>
<proteinExistence type="predicted"/>
<gene>
    <name evidence="1" type="ORF">CSSPTR1EN2_LOCUS3001</name>
</gene>